<dbReference type="InterPro" id="IPR018357">
    <property type="entry name" value="Hexapep_transf_CS"/>
</dbReference>
<dbReference type="EMBL" id="VOEJ01000006">
    <property type="protein sequence ID" value="TWR27574.1"/>
    <property type="molecule type" value="Genomic_DNA"/>
</dbReference>
<dbReference type="PANTHER" id="PTHR23416">
    <property type="entry name" value="SIALIC ACID SYNTHASE-RELATED"/>
    <property type="match status" value="1"/>
</dbReference>
<gene>
    <name evidence="5" type="ORF">FPZ43_13975</name>
</gene>
<organism evidence="5 6">
    <name type="scientific">Mucilaginibacter pallidiroseus</name>
    <dbReference type="NCBI Taxonomy" id="2599295"/>
    <lineage>
        <taxon>Bacteria</taxon>
        <taxon>Pseudomonadati</taxon>
        <taxon>Bacteroidota</taxon>
        <taxon>Sphingobacteriia</taxon>
        <taxon>Sphingobacteriales</taxon>
        <taxon>Sphingobacteriaceae</taxon>
        <taxon>Mucilaginibacter</taxon>
    </lineage>
</organism>
<dbReference type="AlphaFoldDB" id="A0A563U8C9"/>
<evidence type="ECO:0000256" key="3">
    <source>
        <dbReference type="ARBA" id="ARBA00022737"/>
    </source>
</evidence>
<dbReference type="InterPro" id="IPR051159">
    <property type="entry name" value="Hexapeptide_acetyltransf"/>
</dbReference>
<dbReference type="Proteomes" id="UP000320042">
    <property type="component" value="Unassembled WGS sequence"/>
</dbReference>
<dbReference type="GO" id="GO:0005829">
    <property type="term" value="C:cytosol"/>
    <property type="evidence" value="ECO:0007669"/>
    <property type="project" value="TreeGrafter"/>
</dbReference>
<keyword evidence="6" id="KW-1185">Reference proteome</keyword>
<dbReference type="InterPro" id="IPR011004">
    <property type="entry name" value="Trimer_LpxA-like_sf"/>
</dbReference>
<evidence type="ECO:0000256" key="4">
    <source>
        <dbReference type="ARBA" id="ARBA00023315"/>
    </source>
</evidence>
<proteinExistence type="inferred from homology"/>
<dbReference type="SUPFAM" id="SSF51161">
    <property type="entry name" value="Trimeric LpxA-like enzymes"/>
    <property type="match status" value="1"/>
</dbReference>
<evidence type="ECO:0000256" key="2">
    <source>
        <dbReference type="ARBA" id="ARBA00022679"/>
    </source>
</evidence>
<protein>
    <submittedName>
        <fullName evidence="5">Acyltransferase</fullName>
    </submittedName>
</protein>
<name>A0A563U8C9_9SPHI</name>
<dbReference type="Gene3D" id="2.160.10.10">
    <property type="entry name" value="Hexapeptide repeat proteins"/>
    <property type="match status" value="1"/>
</dbReference>
<accession>A0A563U8C9</accession>
<evidence type="ECO:0000313" key="6">
    <source>
        <dbReference type="Proteomes" id="UP000320042"/>
    </source>
</evidence>
<comment type="similarity">
    <text evidence="1">Belongs to the transferase hexapeptide repeat family.</text>
</comment>
<comment type="caution">
    <text evidence="5">The sequence shown here is derived from an EMBL/GenBank/DDBJ whole genome shotgun (WGS) entry which is preliminary data.</text>
</comment>
<dbReference type="Pfam" id="PF00132">
    <property type="entry name" value="Hexapep"/>
    <property type="match status" value="1"/>
</dbReference>
<reference evidence="5 6" key="1">
    <citation type="submission" date="2019-07" db="EMBL/GenBank/DDBJ databases">
        <authorList>
            <person name="Kim J."/>
        </authorList>
    </citation>
    <scope>NUCLEOTIDE SEQUENCE [LARGE SCALE GENOMIC DNA]</scope>
    <source>
        <strain evidence="6">dk17</strain>
    </source>
</reference>
<evidence type="ECO:0000313" key="5">
    <source>
        <dbReference type="EMBL" id="TWR27574.1"/>
    </source>
</evidence>
<keyword evidence="2 5" id="KW-0808">Transferase</keyword>
<dbReference type="InterPro" id="IPR001451">
    <property type="entry name" value="Hexapep"/>
</dbReference>
<dbReference type="PANTHER" id="PTHR23416:SF23">
    <property type="entry name" value="ACETYLTRANSFERASE C18B11.09C-RELATED"/>
    <property type="match status" value="1"/>
</dbReference>
<evidence type="ECO:0000256" key="1">
    <source>
        <dbReference type="ARBA" id="ARBA00007274"/>
    </source>
</evidence>
<dbReference type="PROSITE" id="PS00101">
    <property type="entry name" value="HEXAPEP_TRANSFERASES"/>
    <property type="match status" value="1"/>
</dbReference>
<dbReference type="OrthoDB" id="9801697at2"/>
<dbReference type="CDD" id="cd04647">
    <property type="entry name" value="LbH_MAT_like"/>
    <property type="match status" value="1"/>
</dbReference>
<keyword evidence="3" id="KW-0677">Repeat</keyword>
<sequence length="177" mass="19955">MRRFISELRIYICNRWIAAVPSHSIRQWYYRTIMQFKIGRESSILMDCTFDCTRQFSIGNNSVINAKCRLDNKGAISIGNNVSISQEVMILGADHDPDSPGFKNRDLPVTIHDYVWIGSRATILPGVTIGEGAVIAAGAVVNKDVEPYNIVGGVPAKFIKLRERGLTYQLSYRRLFQ</sequence>
<keyword evidence="4 5" id="KW-0012">Acyltransferase</keyword>
<dbReference type="GO" id="GO:0008374">
    <property type="term" value="F:O-acyltransferase activity"/>
    <property type="evidence" value="ECO:0007669"/>
    <property type="project" value="TreeGrafter"/>
</dbReference>